<feature type="domain" description="LarA-like N-terminal" evidence="1">
    <location>
        <begin position="11"/>
        <end position="213"/>
    </location>
</feature>
<evidence type="ECO:0000313" key="3">
    <source>
        <dbReference type="EMBL" id="TCL36974.1"/>
    </source>
</evidence>
<dbReference type="OrthoDB" id="9770545at2"/>
<protein>
    <submittedName>
        <fullName evidence="3">Nickel-dependent lactate racemase</fullName>
    </submittedName>
</protein>
<dbReference type="InterPro" id="IPR018657">
    <property type="entry name" value="LarA-like_N"/>
</dbReference>
<dbReference type="AlphaFoldDB" id="A0A4R1PX38"/>
<dbReference type="Proteomes" id="UP000295063">
    <property type="component" value="Unassembled WGS sequence"/>
</dbReference>
<comment type="caution">
    <text evidence="3">The sequence shown here is derived from an EMBL/GenBank/DDBJ whole genome shotgun (WGS) entry which is preliminary data.</text>
</comment>
<dbReference type="PANTHER" id="PTHR33171">
    <property type="entry name" value="LAR_N DOMAIN-CONTAINING PROTEIN"/>
    <property type="match status" value="1"/>
</dbReference>
<dbReference type="Pfam" id="PF09861">
    <property type="entry name" value="Lar_N"/>
    <property type="match status" value="1"/>
</dbReference>
<dbReference type="RefSeq" id="WP_132080743.1">
    <property type="nucleotide sequence ID" value="NZ_SLUI01000007.1"/>
</dbReference>
<dbReference type="NCBIfam" id="NF033504">
    <property type="entry name" value="Ni_dep_LarA"/>
    <property type="match status" value="1"/>
</dbReference>
<evidence type="ECO:0000313" key="4">
    <source>
        <dbReference type="Proteomes" id="UP000295063"/>
    </source>
</evidence>
<proteinExistence type="predicted"/>
<dbReference type="Gene3D" id="3.40.50.11440">
    <property type="match status" value="1"/>
</dbReference>
<reference evidence="3 4" key="1">
    <citation type="submission" date="2019-03" db="EMBL/GenBank/DDBJ databases">
        <title>Genomic Encyclopedia of Type Strains, Phase IV (KMG-IV): sequencing the most valuable type-strain genomes for metagenomic binning, comparative biology and taxonomic classification.</title>
        <authorList>
            <person name="Goeker M."/>
        </authorList>
    </citation>
    <scope>NUCLEOTIDE SEQUENCE [LARGE SCALE GENOMIC DNA]</scope>
    <source>
        <strain evidence="3 4">DSM 15969</strain>
    </source>
</reference>
<dbReference type="PANTHER" id="PTHR33171:SF17">
    <property type="entry name" value="LARA-LIKE N-TERMINAL DOMAIN-CONTAINING PROTEIN"/>
    <property type="match status" value="1"/>
</dbReference>
<feature type="domain" description="Lactate racemase C-terminal" evidence="2">
    <location>
        <begin position="277"/>
        <end position="420"/>
    </location>
</feature>
<organism evidence="3 4">
    <name type="scientific">Anaerospora hongkongensis</name>
    <dbReference type="NCBI Taxonomy" id="244830"/>
    <lineage>
        <taxon>Bacteria</taxon>
        <taxon>Bacillati</taxon>
        <taxon>Bacillota</taxon>
        <taxon>Negativicutes</taxon>
        <taxon>Selenomonadales</taxon>
        <taxon>Sporomusaceae</taxon>
        <taxon>Anaerospora</taxon>
    </lineage>
</organism>
<dbReference type="Pfam" id="PF21113">
    <property type="entry name" value="LarA_C"/>
    <property type="match status" value="1"/>
</dbReference>
<evidence type="ECO:0000259" key="1">
    <source>
        <dbReference type="Pfam" id="PF09861"/>
    </source>
</evidence>
<keyword evidence="4" id="KW-1185">Reference proteome</keyword>
<dbReference type="EMBL" id="SLUI01000007">
    <property type="protein sequence ID" value="TCL36974.1"/>
    <property type="molecule type" value="Genomic_DNA"/>
</dbReference>
<dbReference type="InterPro" id="IPR047926">
    <property type="entry name" value="Ni_dep_LarA"/>
</dbReference>
<dbReference type="InterPro" id="IPR048068">
    <property type="entry name" value="LarA-like"/>
</dbReference>
<dbReference type="GO" id="GO:0050043">
    <property type="term" value="F:lactate racemase activity"/>
    <property type="evidence" value="ECO:0007669"/>
    <property type="project" value="InterPro"/>
</dbReference>
<dbReference type="Gene3D" id="3.90.226.30">
    <property type="match status" value="1"/>
</dbReference>
<accession>A0A4R1PX38</accession>
<gene>
    <name evidence="3" type="ORF">EV210_107239</name>
</gene>
<evidence type="ECO:0000259" key="2">
    <source>
        <dbReference type="Pfam" id="PF21113"/>
    </source>
</evidence>
<name>A0A4R1PX38_9FIRM</name>
<dbReference type="InterPro" id="IPR048520">
    <property type="entry name" value="LarA_C"/>
</dbReference>
<dbReference type="InterPro" id="IPR043166">
    <property type="entry name" value="LarA-like_C"/>
</dbReference>
<sequence length="424" mass="44959">MAQLIPLTIPYGGTTLTVEIPEENYQATAIPSQPLAAVADEAAAVRQALHSPIGTPRLSQMVRPGHKIAILVSDYTRPTPSGVILEPILSELAESGVKTADIIILVACGLHEPSSEANLKLMLGEAVLGKYQVVNHNADSLEDLVFVGTTSRGIPVKINRLAAEADIRISVGSIDPHRFAGWSGGAKNILPGIAARETVNSHHILLRDPATGMGITDGNPFREQLEEAARLAKLDFIINVILARGREIAHVVAGDAVKAHRAGVAYAQQRMEVQVSRQADIIIASPGGAPRDREFWQTEGKGLGPVSTMVKDGGIVIIAAQCLGGIGNDEFAQYLSTMNITEMEAALVNGPFSMALAKAYEFAKLAQRVQVWLVTEGLDAAAFTKIAVKVFPSLEEAVKLALEQKPAAAVLAVPNAAGVILKLR</sequence>